<proteinExistence type="predicted"/>
<dbReference type="EMBL" id="JYDH01000197">
    <property type="protein sequence ID" value="KRY28628.1"/>
    <property type="molecule type" value="Genomic_DNA"/>
</dbReference>
<protein>
    <submittedName>
        <fullName evidence="1">Uncharacterized protein</fullName>
    </submittedName>
</protein>
<dbReference type="InParanoid" id="A0A0V1AUZ0"/>
<dbReference type="AlphaFoldDB" id="A0A0V1AUZ0"/>
<dbReference type="Proteomes" id="UP000054776">
    <property type="component" value="Unassembled WGS sequence"/>
</dbReference>
<comment type="caution">
    <text evidence="1">The sequence shown here is derived from an EMBL/GenBank/DDBJ whole genome shotgun (WGS) entry which is preliminary data.</text>
</comment>
<name>A0A0V1AUZ0_TRISP</name>
<evidence type="ECO:0000313" key="1">
    <source>
        <dbReference type="EMBL" id="KRY28628.1"/>
    </source>
</evidence>
<keyword evidence="2" id="KW-1185">Reference proteome</keyword>
<gene>
    <name evidence="1" type="ORF">T01_16120</name>
</gene>
<sequence length="121" mass="13663">MTEQHAERRLVKHRLVGSCGLVARSRSRFSPAVSFELGGKGDFIAAVRRLPQLDLFVQFVKQIADLSRARYSAHFDTKLSSISLLAEKFNKIDVINLLTFLYLEVLGLTSHIYNIGNRNIS</sequence>
<reference evidence="1 2" key="1">
    <citation type="submission" date="2015-01" db="EMBL/GenBank/DDBJ databases">
        <title>Evolution of Trichinella species and genotypes.</title>
        <authorList>
            <person name="Korhonen P.K."/>
            <person name="Edoardo P."/>
            <person name="Giuseppe L.R."/>
            <person name="Gasser R.B."/>
        </authorList>
    </citation>
    <scope>NUCLEOTIDE SEQUENCE [LARGE SCALE GENOMIC DNA]</scope>
    <source>
        <strain evidence="1">ISS3</strain>
    </source>
</reference>
<organism evidence="1 2">
    <name type="scientific">Trichinella spiralis</name>
    <name type="common">Trichina worm</name>
    <dbReference type="NCBI Taxonomy" id="6334"/>
    <lineage>
        <taxon>Eukaryota</taxon>
        <taxon>Metazoa</taxon>
        <taxon>Ecdysozoa</taxon>
        <taxon>Nematoda</taxon>
        <taxon>Enoplea</taxon>
        <taxon>Dorylaimia</taxon>
        <taxon>Trichinellida</taxon>
        <taxon>Trichinellidae</taxon>
        <taxon>Trichinella</taxon>
    </lineage>
</organism>
<dbReference type="OrthoDB" id="5916130at2759"/>
<accession>A0A0V1AUZ0</accession>
<evidence type="ECO:0000313" key="2">
    <source>
        <dbReference type="Proteomes" id="UP000054776"/>
    </source>
</evidence>